<dbReference type="SMART" id="SM00155">
    <property type="entry name" value="PLDc"/>
    <property type="match status" value="2"/>
</dbReference>
<dbReference type="InterPro" id="IPR050874">
    <property type="entry name" value="Diverse_PLD-related"/>
</dbReference>
<keyword evidence="6" id="KW-1185">Reference proteome</keyword>
<dbReference type="CDD" id="cd09107">
    <property type="entry name" value="PLDc_vPLD3_4_5_like_2"/>
    <property type="match status" value="1"/>
</dbReference>
<dbReference type="InterPro" id="IPR011257">
    <property type="entry name" value="DNA_glycosylase"/>
</dbReference>
<dbReference type="GO" id="GO:0046872">
    <property type="term" value="F:metal ion binding"/>
    <property type="evidence" value="ECO:0007669"/>
    <property type="project" value="UniProtKB-KW"/>
</dbReference>
<feature type="binding site" evidence="1">
    <location>
        <position position="658"/>
    </location>
    <ligand>
        <name>Zn(2+)</name>
        <dbReference type="ChEBI" id="CHEBI:29105"/>
    </ligand>
</feature>
<evidence type="ECO:0000256" key="3">
    <source>
        <dbReference type="SAM" id="SignalP"/>
    </source>
</evidence>
<feature type="compositionally biased region" description="Polar residues" evidence="2">
    <location>
        <begin position="531"/>
        <end position="541"/>
    </location>
</feature>
<dbReference type="Proteomes" id="UP001055439">
    <property type="component" value="Chromosome 2"/>
</dbReference>
<dbReference type="Pfam" id="PF03352">
    <property type="entry name" value="Adenine_glyco"/>
    <property type="match status" value="1"/>
</dbReference>
<dbReference type="SUPFAM" id="SSF56024">
    <property type="entry name" value="Phospholipase D/nuclease"/>
    <property type="match status" value="2"/>
</dbReference>
<evidence type="ECO:0000256" key="1">
    <source>
        <dbReference type="PIRSR" id="PIRSR605019-1"/>
    </source>
</evidence>
<dbReference type="GO" id="GO:0008725">
    <property type="term" value="F:DNA-3-methyladenine glycosylase activity"/>
    <property type="evidence" value="ECO:0007669"/>
    <property type="project" value="InterPro"/>
</dbReference>
<dbReference type="EMBL" id="CP097504">
    <property type="protein sequence ID" value="URD86188.1"/>
    <property type="molecule type" value="Genomic_DNA"/>
</dbReference>
<name>A0A9E7JM70_9LILI</name>
<protein>
    <submittedName>
        <fullName evidence="5">Methyladenine glycosylase</fullName>
    </submittedName>
</protein>
<evidence type="ECO:0000313" key="6">
    <source>
        <dbReference type="Proteomes" id="UP001055439"/>
    </source>
</evidence>
<feature type="signal peptide" evidence="3">
    <location>
        <begin position="1"/>
        <end position="21"/>
    </location>
</feature>
<feature type="chain" id="PRO_5038849163" evidence="3">
    <location>
        <begin position="22"/>
        <end position="828"/>
    </location>
</feature>
<evidence type="ECO:0000313" key="5">
    <source>
        <dbReference type="EMBL" id="URD86188.1"/>
    </source>
</evidence>
<feature type="binding site" evidence="1">
    <location>
        <position position="673"/>
    </location>
    <ligand>
        <name>Zn(2+)</name>
        <dbReference type="ChEBI" id="CHEBI:29105"/>
    </ligand>
</feature>
<dbReference type="CDD" id="cd09106">
    <property type="entry name" value="PLDc_vPLD3_4_5_like_1"/>
    <property type="match status" value="1"/>
</dbReference>
<sequence>MRRLPPFALLAILAVCSPLLALDAASAAAASPRCKAWLVQSIPTNMPLLPRVPGVLSTGDVMRWLAGNATERLDIIAQYWQLLAQPGNPKSGDYGYSAVDMEKFGADEGRAVYTSLEDAADRNVSLRIIQHSGFSPDFDQESADLASGRPNVQNVTLLLGDWWGSGIVHAKVWISDGKDMYIGSANNDWKSLTQVFWSPLPLSVEIPHVNGYPALSDPFMFHIPFETPGTNFSSMSRHSSYLSFAPPELSFGKFQADEQGWVETIKSVRFGGIVRISTMDWLGQSQYLKQTVYWPSLSSAISEVIFSKLATVNILVAYWTHFIESTDQYLKSLLYSNVLCLSSKRNHCRGRVNIKYYKVPGYDKTGAALSKKNATGSVYPGYTRVNHGKYAVSDVRAHIGTSNLIWDYFYTTAGVSFGTYHPALVAQLQEIFDADWNSQYAVPLWDLPCMLGANSCNLPKHANVSGVRLGMGISALQILVRGFGQFWRKTAGSVEKVGDMSGAPKVRSLNVADPEARPVLVPGGNKARSVATAQKPTSKPLSKTEGGAEVAAAEEKKASSPTADLPHFRSSLSASSALRRHEMLLPSNLSMNASCSSEASTDSFCSRASTGRIDRASLISKRRQSVPRTGKIVNKVDKNISDDAAMPPLDLVPGKRKCAWVTPNTEPCYACFHDEEWGVPVHDDKKLFELLVLSGALAELTWPVILSKRHMFREVFLDFDPVAVSKLNEKKIVVPGSTASSLLSEPKLRAIIENARQILKVVDEFGSFERYCWSFVNHKPIVNPWFLIIENLCQFIMKACISAISKAFIESIIGSLNWILEKSRFTNC</sequence>
<keyword evidence="3" id="KW-0732">Signal</keyword>
<dbReference type="PANTHER" id="PTHR10185:SF17">
    <property type="entry name" value="GM01519P-RELATED"/>
    <property type="match status" value="1"/>
</dbReference>
<dbReference type="Gene3D" id="1.10.340.30">
    <property type="entry name" value="Hypothetical protein, domain 2"/>
    <property type="match status" value="1"/>
</dbReference>
<dbReference type="InterPro" id="IPR001736">
    <property type="entry name" value="PLipase_D/transphosphatidylase"/>
</dbReference>
<feature type="region of interest" description="Disordered" evidence="2">
    <location>
        <begin position="517"/>
        <end position="568"/>
    </location>
</feature>
<feature type="domain" description="PLD phosphodiesterase" evidence="4">
    <location>
        <begin position="382"/>
        <end position="408"/>
    </location>
</feature>
<dbReference type="SUPFAM" id="SSF48150">
    <property type="entry name" value="DNA-glycosylase"/>
    <property type="match status" value="1"/>
</dbReference>
<proteinExistence type="predicted"/>
<keyword evidence="1" id="KW-0862">Zinc</keyword>
<dbReference type="InterPro" id="IPR005019">
    <property type="entry name" value="Adenine_glyco"/>
</dbReference>
<evidence type="ECO:0000259" key="4">
    <source>
        <dbReference type="PROSITE" id="PS50035"/>
    </source>
</evidence>
<accession>A0A9E7JM70</accession>
<organism evidence="5 6">
    <name type="scientific">Musa troglodytarum</name>
    <name type="common">fe'i banana</name>
    <dbReference type="NCBI Taxonomy" id="320322"/>
    <lineage>
        <taxon>Eukaryota</taxon>
        <taxon>Viridiplantae</taxon>
        <taxon>Streptophyta</taxon>
        <taxon>Embryophyta</taxon>
        <taxon>Tracheophyta</taxon>
        <taxon>Spermatophyta</taxon>
        <taxon>Magnoliopsida</taxon>
        <taxon>Liliopsida</taxon>
        <taxon>Zingiberales</taxon>
        <taxon>Musaceae</taxon>
        <taxon>Musa</taxon>
    </lineage>
</organism>
<dbReference type="PROSITE" id="PS50035">
    <property type="entry name" value="PLD"/>
    <property type="match status" value="2"/>
</dbReference>
<dbReference type="OrthoDB" id="1923775at2759"/>
<evidence type="ECO:0000256" key="2">
    <source>
        <dbReference type="SAM" id="MobiDB-lite"/>
    </source>
</evidence>
<reference evidence="5" key="1">
    <citation type="submission" date="2022-05" db="EMBL/GenBank/DDBJ databases">
        <title>The Musa troglodytarum L. genome provides insights into the mechanism of non-climacteric behaviour and enrichment of carotenoids.</title>
        <authorList>
            <person name="Wang J."/>
        </authorList>
    </citation>
    <scope>NUCLEOTIDE SEQUENCE</scope>
    <source>
        <tissue evidence="5">Leaf</tissue>
    </source>
</reference>
<dbReference type="PANTHER" id="PTHR10185">
    <property type="entry name" value="PHOSPHOLIPASE D - RELATED"/>
    <property type="match status" value="1"/>
</dbReference>
<dbReference type="AlphaFoldDB" id="A0A9E7JM70"/>
<keyword evidence="1" id="KW-0479">Metal-binding</keyword>
<gene>
    <name evidence="5" type="ORF">MUK42_26954</name>
</gene>
<dbReference type="Gene3D" id="3.30.870.10">
    <property type="entry name" value="Endonuclease Chain A"/>
    <property type="match status" value="2"/>
</dbReference>
<dbReference type="GO" id="GO:0006284">
    <property type="term" value="P:base-excision repair"/>
    <property type="evidence" value="ECO:0007669"/>
    <property type="project" value="InterPro"/>
</dbReference>
<feature type="domain" description="PLD phosphodiesterase" evidence="4">
    <location>
        <begin position="164"/>
        <end position="191"/>
    </location>
</feature>